<comment type="caution">
    <text evidence="2">The sequence shown here is derived from an EMBL/GenBank/DDBJ whole genome shotgun (WGS) entry which is preliminary data.</text>
</comment>
<keyword evidence="1" id="KW-0812">Transmembrane</keyword>
<feature type="transmembrane region" description="Helical" evidence="1">
    <location>
        <begin position="6"/>
        <end position="22"/>
    </location>
</feature>
<feature type="transmembrane region" description="Helical" evidence="1">
    <location>
        <begin position="67"/>
        <end position="84"/>
    </location>
</feature>
<keyword evidence="3" id="KW-1185">Reference proteome</keyword>
<keyword evidence="1" id="KW-1133">Transmembrane helix</keyword>
<evidence type="ECO:0000313" key="2">
    <source>
        <dbReference type="EMBL" id="KPL73178.1"/>
    </source>
</evidence>
<gene>
    <name evidence="2" type="ORF">ADM99_02745</name>
</gene>
<organism evidence="2 3">
    <name type="scientific">Leptolinea tardivitalis</name>
    <dbReference type="NCBI Taxonomy" id="229920"/>
    <lineage>
        <taxon>Bacteria</taxon>
        <taxon>Bacillati</taxon>
        <taxon>Chloroflexota</taxon>
        <taxon>Anaerolineae</taxon>
        <taxon>Anaerolineales</taxon>
        <taxon>Anaerolineaceae</taxon>
        <taxon>Leptolinea</taxon>
    </lineage>
</organism>
<reference evidence="2 3" key="1">
    <citation type="submission" date="2015-07" db="EMBL/GenBank/DDBJ databases">
        <title>Genome sequence of Leptolinea tardivitalis DSM 16556.</title>
        <authorList>
            <person name="Hemp J."/>
            <person name="Ward L.M."/>
            <person name="Pace L.A."/>
            <person name="Fischer W.W."/>
        </authorList>
    </citation>
    <scope>NUCLEOTIDE SEQUENCE [LARGE SCALE GENOMIC DNA]</scope>
    <source>
        <strain evidence="2 3">YMTK-2</strain>
    </source>
</reference>
<feature type="transmembrane region" description="Helical" evidence="1">
    <location>
        <begin position="96"/>
        <end position="119"/>
    </location>
</feature>
<evidence type="ECO:0000256" key="1">
    <source>
        <dbReference type="SAM" id="Phobius"/>
    </source>
</evidence>
<dbReference type="Proteomes" id="UP000050430">
    <property type="component" value="Unassembled WGS sequence"/>
</dbReference>
<evidence type="ECO:0000313" key="3">
    <source>
        <dbReference type="Proteomes" id="UP000050430"/>
    </source>
</evidence>
<proteinExistence type="predicted"/>
<sequence length="153" mass="17266">MLTGWIITAIILLPNLLFLVYPPNTIPPEPDEKSLSKKKKFEIIEKAGQVGCFVLPFFYSFQTKSTLDRISLTITIVALSLYYIGWIRYLLKGRLFYLLFSPMLHIPLPLAVTPIMAFLAAAMNFHSWLLGLAAVVLAAGHLVVSQIERERCL</sequence>
<protein>
    <submittedName>
        <fullName evidence="2">Uncharacterized protein</fullName>
    </submittedName>
</protein>
<name>A0A0N8GLQ8_9CHLR</name>
<accession>A0A0N8GLQ8</accession>
<dbReference type="STRING" id="229920.ADM99_02745"/>
<keyword evidence="1" id="KW-0472">Membrane</keyword>
<dbReference type="AlphaFoldDB" id="A0A0N8GLQ8"/>
<feature type="transmembrane region" description="Helical" evidence="1">
    <location>
        <begin position="125"/>
        <end position="144"/>
    </location>
</feature>
<dbReference type="RefSeq" id="WP_062421564.1">
    <property type="nucleotide sequence ID" value="NZ_BBYA01000009.1"/>
</dbReference>
<dbReference type="EMBL" id="LGCK01000006">
    <property type="protein sequence ID" value="KPL73178.1"/>
    <property type="molecule type" value="Genomic_DNA"/>
</dbReference>